<dbReference type="EMBL" id="CP150637">
    <property type="protein sequence ID" value="WZW88756.1"/>
    <property type="molecule type" value="Genomic_DNA"/>
</dbReference>
<dbReference type="SUPFAM" id="SSF46894">
    <property type="entry name" value="C-terminal effector domain of the bipartite response regulators"/>
    <property type="match status" value="1"/>
</dbReference>
<dbReference type="CDD" id="cd06170">
    <property type="entry name" value="LuxR_C_like"/>
    <property type="match status" value="1"/>
</dbReference>
<dbReference type="RefSeq" id="WP_051395993.1">
    <property type="nucleotide sequence ID" value="NZ_AZOD01000001.1"/>
</dbReference>
<dbReference type="SMART" id="SM00421">
    <property type="entry name" value="HTH_LUXR"/>
    <property type="match status" value="1"/>
</dbReference>
<feature type="domain" description="Response regulatory" evidence="6">
    <location>
        <begin position="10"/>
        <end position="135"/>
    </location>
</feature>
<dbReference type="PANTHER" id="PTHR44688">
    <property type="entry name" value="DNA-BINDING TRANSCRIPTIONAL ACTIVATOR DEVR_DOSR"/>
    <property type="match status" value="1"/>
</dbReference>
<name>A0ABZ3C1T3_9GAMM</name>
<feature type="domain" description="HTH luxR-type" evidence="5">
    <location>
        <begin position="144"/>
        <end position="209"/>
    </location>
</feature>
<dbReference type="InterPro" id="IPR000792">
    <property type="entry name" value="Tscrpt_reg_LuxR_C"/>
</dbReference>
<evidence type="ECO:0000256" key="2">
    <source>
        <dbReference type="ARBA" id="ARBA00023125"/>
    </source>
</evidence>
<evidence type="ECO:0000259" key="5">
    <source>
        <dbReference type="PROSITE" id="PS50043"/>
    </source>
</evidence>
<dbReference type="PROSITE" id="PS50110">
    <property type="entry name" value="RESPONSE_REGULATORY"/>
    <property type="match status" value="1"/>
</dbReference>
<protein>
    <submittedName>
        <fullName evidence="7">Response regulator transcription factor</fullName>
    </submittedName>
</protein>
<dbReference type="PROSITE" id="PS50043">
    <property type="entry name" value="HTH_LUXR_2"/>
    <property type="match status" value="1"/>
</dbReference>
<dbReference type="Proteomes" id="UP001449178">
    <property type="component" value="Chromosome"/>
</dbReference>
<dbReference type="InterPro" id="IPR036388">
    <property type="entry name" value="WH-like_DNA-bd_sf"/>
</dbReference>
<evidence type="ECO:0000256" key="3">
    <source>
        <dbReference type="ARBA" id="ARBA00023163"/>
    </source>
</evidence>
<keyword evidence="1" id="KW-0805">Transcription regulation</keyword>
<dbReference type="InterPro" id="IPR016032">
    <property type="entry name" value="Sig_transdc_resp-reg_C-effctor"/>
</dbReference>
<sequence length="212" mass="24698">MKGIQTFRPNVIIVDQNRLFRQKIAFLLSQETRNPCNITASYDSIQSLLQAQREERKNSSHAPNLLLIEARLFENDHHKVAIRQWLKQHPQLKIVLFTENENDHLLSNFNHQAIKESIKKQIETTLFLQRIDRIIKASVQQSKHDNPMQLLTPREEEILNWLVKGSSNKEIARILDISESTVKVHVQNILKKFNVTSRVEAAVYAIRHQLSA</sequence>
<proteinExistence type="predicted"/>
<evidence type="ECO:0000256" key="4">
    <source>
        <dbReference type="PROSITE-ProRule" id="PRU00169"/>
    </source>
</evidence>
<gene>
    <name evidence="7" type="ORF">WMO13_05035</name>
</gene>
<dbReference type="PANTHER" id="PTHR44688:SF16">
    <property type="entry name" value="DNA-BINDING TRANSCRIPTIONAL ACTIVATOR DEVR_DOSR"/>
    <property type="match status" value="1"/>
</dbReference>
<dbReference type="Pfam" id="PF00196">
    <property type="entry name" value="GerE"/>
    <property type="match status" value="1"/>
</dbReference>
<dbReference type="InterPro" id="IPR011006">
    <property type="entry name" value="CheY-like_superfamily"/>
</dbReference>
<organism evidence="7 8">
    <name type="scientific">Ignatzschineria larvae DSM 13226</name>
    <dbReference type="NCBI Taxonomy" id="1111732"/>
    <lineage>
        <taxon>Bacteria</taxon>
        <taxon>Pseudomonadati</taxon>
        <taxon>Pseudomonadota</taxon>
        <taxon>Gammaproteobacteria</taxon>
        <taxon>Cardiobacteriales</taxon>
        <taxon>Ignatzschineriaceae</taxon>
        <taxon>Ignatzschineria</taxon>
    </lineage>
</organism>
<keyword evidence="3" id="KW-0804">Transcription</keyword>
<evidence type="ECO:0000313" key="8">
    <source>
        <dbReference type="Proteomes" id="UP001449178"/>
    </source>
</evidence>
<keyword evidence="8" id="KW-1185">Reference proteome</keyword>
<dbReference type="InterPro" id="IPR001789">
    <property type="entry name" value="Sig_transdc_resp-reg_receiver"/>
</dbReference>
<evidence type="ECO:0000313" key="7">
    <source>
        <dbReference type="EMBL" id="WZW88756.1"/>
    </source>
</evidence>
<evidence type="ECO:0000259" key="6">
    <source>
        <dbReference type="PROSITE" id="PS50110"/>
    </source>
</evidence>
<comment type="caution">
    <text evidence="4">Lacks conserved residue(s) required for the propagation of feature annotation.</text>
</comment>
<dbReference type="SUPFAM" id="SSF52172">
    <property type="entry name" value="CheY-like"/>
    <property type="match status" value="1"/>
</dbReference>
<dbReference type="Gene3D" id="3.40.50.2300">
    <property type="match status" value="1"/>
</dbReference>
<keyword evidence="2" id="KW-0238">DNA-binding</keyword>
<accession>A0ABZ3C1T3</accession>
<evidence type="ECO:0000256" key="1">
    <source>
        <dbReference type="ARBA" id="ARBA00023015"/>
    </source>
</evidence>
<reference evidence="7 8" key="1">
    <citation type="submission" date="2024-03" db="EMBL/GenBank/DDBJ databases">
        <title>Complete Genome Sequence and Annotation of Ignatzschineria larvae DSM 13226.</title>
        <authorList>
            <person name="Cantrell E."/>
            <person name="Burcham Z.M."/>
        </authorList>
    </citation>
    <scope>NUCLEOTIDE SEQUENCE [LARGE SCALE GENOMIC DNA]</scope>
    <source>
        <strain evidence="7 8">DSM 13226</strain>
    </source>
</reference>
<dbReference type="Gene3D" id="1.10.10.10">
    <property type="entry name" value="Winged helix-like DNA-binding domain superfamily/Winged helix DNA-binding domain"/>
    <property type="match status" value="1"/>
</dbReference>
<dbReference type="PROSITE" id="PS00622">
    <property type="entry name" value="HTH_LUXR_1"/>
    <property type="match status" value="1"/>
</dbReference>
<dbReference type="PRINTS" id="PR00038">
    <property type="entry name" value="HTHLUXR"/>
</dbReference>